<evidence type="ECO:0000313" key="2">
    <source>
        <dbReference type="EMBL" id="MET4635425.1"/>
    </source>
</evidence>
<feature type="transmembrane region" description="Helical" evidence="1">
    <location>
        <begin position="32"/>
        <end position="51"/>
    </location>
</feature>
<dbReference type="RefSeq" id="WP_354552741.1">
    <property type="nucleotide sequence ID" value="NZ_JBEPSM010000002.1"/>
</dbReference>
<dbReference type="GO" id="GO:0008444">
    <property type="term" value="F:CDP-diacylglycerol-glycerol-3-phosphate 3-phosphatidyltransferase activity"/>
    <property type="evidence" value="ECO:0007669"/>
    <property type="project" value="UniProtKB-EC"/>
</dbReference>
<keyword evidence="3" id="KW-1185">Reference proteome</keyword>
<feature type="transmembrane region" description="Helical" evidence="1">
    <location>
        <begin position="118"/>
        <end position="144"/>
    </location>
</feature>
<name>A0ABV2R455_9HYPH</name>
<dbReference type="Pfam" id="PF01066">
    <property type="entry name" value="CDP-OH_P_transf"/>
    <property type="match status" value="1"/>
</dbReference>
<comment type="caution">
    <text evidence="2">The sequence shown here is derived from an EMBL/GenBank/DDBJ whole genome shotgun (WGS) entry which is preliminary data.</text>
</comment>
<keyword evidence="1" id="KW-1133">Transmembrane helix</keyword>
<evidence type="ECO:0000313" key="3">
    <source>
        <dbReference type="Proteomes" id="UP001549321"/>
    </source>
</evidence>
<keyword evidence="1" id="KW-0472">Membrane</keyword>
<protein>
    <submittedName>
        <fullName evidence="2">CDP-diacylglycerol--glycerol-3-phosphate 3-phosphatidyltransferase</fullName>
        <ecNumber evidence="2">2.7.8.5</ecNumber>
    </submittedName>
</protein>
<dbReference type="InterPro" id="IPR043130">
    <property type="entry name" value="CDP-OH_PTrfase_TM_dom"/>
</dbReference>
<organism evidence="2 3">
    <name type="scientific">Kaistia defluvii</name>
    <dbReference type="NCBI Taxonomy" id="410841"/>
    <lineage>
        <taxon>Bacteria</taxon>
        <taxon>Pseudomonadati</taxon>
        <taxon>Pseudomonadota</taxon>
        <taxon>Alphaproteobacteria</taxon>
        <taxon>Hyphomicrobiales</taxon>
        <taxon>Kaistiaceae</taxon>
        <taxon>Kaistia</taxon>
    </lineage>
</organism>
<dbReference type="InterPro" id="IPR000462">
    <property type="entry name" value="CDP-OH_P_trans"/>
</dbReference>
<dbReference type="Gene3D" id="1.20.120.1760">
    <property type="match status" value="1"/>
</dbReference>
<accession>A0ABV2R455</accession>
<reference evidence="2 3" key="1">
    <citation type="submission" date="2024-06" db="EMBL/GenBank/DDBJ databases">
        <title>Sorghum-associated microbial communities from plants grown in Nebraska, USA.</title>
        <authorList>
            <person name="Schachtman D."/>
        </authorList>
    </citation>
    <scope>NUCLEOTIDE SEQUENCE [LARGE SCALE GENOMIC DNA]</scope>
    <source>
        <strain evidence="2 3">3207</strain>
    </source>
</reference>
<sequence>MTSVYDLKPRFQALLRPLTRGLVARGVTANQVTIAAMLASVATAVALWWLAGDRASLLLLPLLLFVRMALNAIDGMIAREHDQKSQLGAILNEVGDVVSDAALYLALVPALAPYGAHAFPIVLFVIAAILTEFVGVLVQALGAGRRYDGPMGKSDRAAVVGLAAFLIAIGVPAGWWLDGIMLLLAFLAIWTCFNRARHALRAEA</sequence>
<evidence type="ECO:0000256" key="1">
    <source>
        <dbReference type="SAM" id="Phobius"/>
    </source>
</evidence>
<keyword evidence="2" id="KW-0808">Transferase</keyword>
<dbReference type="Proteomes" id="UP001549321">
    <property type="component" value="Unassembled WGS sequence"/>
</dbReference>
<dbReference type="EMBL" id="JBEPSM010000002">
    <property type="protein sequence ID" value="MET4635425.1"/>
    <property type="molecule type" value="Genomic_DNA"/>
</dbReference>
<keyword evidence="1" id="KW-0812">Transmembrane</keyword>
<proteinExistence type="predicted"/>
<gene>
    <name evidence="2" type="ORF">ABIE08_003371</name>
</gene>
<feature type="transmembrane region" description="Helical" evidence="1">
    <location>
        <begin position="156"/>
        <end position="173"/>
    </location>
</feature>
<dbReference type="EC" id="2.7.8.5" evidence="2"/>
<feature type="transmembrane region" description="Helical" evidence="1">
    <location>
        <begin position="57"/>
        <end position="78"/>
    </location>
</feature>